<comment type="function">
    <text evidence="7">Catalyzes the methyl esterification of L-isoaspartyl residues in peptides and proteins that result from spontaneous decomposition of normal L-aspartyl and L-asparaginyl residues. It plays a role in the repair and/or degradation of damaged proteins.</text>
</comment>
<keyword evidence="4 7" id="KW-0489">Methyltransferase</keyword>
<dbReference type="NCBIfam" id="NF001453">
    <property type="entry name" value="PRK00312.1"/>
    <property type="match status" value="1"/>
</dbReference>
<evidence type="ECO:0000256" key="7">
    <source>
        <dbReference type="HAMAP-Rule" id="MF_00090"/>
    </source>
</evidence>
<accession>D1CIA3</accession>
<dbReference type="PANTHER" id="PTHR11579:SF0">
    <property type="entry name" value="PROTEIN-L-ISOASPARTATE(D-ASPARTATE) O-METHYLTRANSFERASE"/>
    <property type="match status" value="1"/>
</dbReference>
<keyword evidence="6 7" id="KW-0949">S-adenosyl-L-methionine</keyword>
<evidence type="ECO:0000256" key="1">
    <source>
        <dbReference type="ARBA" id="ARBA00004496"/>
    </source>
</evidence>
<dbReference type="EMBL" id="CP001826">
    <property type="protein sequence ID" value="ACZ43474.1"/>
    <property type="molecule type" value="Genomic_DNA"/>
</dbReference>
<dbReference type="Gene3D" id="3.40.50.150">
    <property type="entry name" value="Vaccinia Virus protein VP39"/>
    <property type="match status" value="1"/>
</dbReference>
<dbReference type="KEGG" id="ttr:Tter_2585"/>
<dbReference type="eggNOG" id="COG2518">
    <property type="taxonomic scope" value="Bacteria"/>
</dbReference>
<comment type="catalytic activity">
    <reaction evidence="7">
        <text>[protein]-L-isoaspartate + S-adenosyl-L-methionine = [protein]-L-isoaspartate alpha-methyl ester + S-adenosyl-L-homocysteine</text>
        <dbReference type="Rhea" id="RHEA:12705"/>
        <dbReference type="Rhea" id="RHEA-COMP:12143"/>
        <dbReference type="Rhea" id="RHEA-COMP:12144"/>
        <dbReference type="ChEBI" id="CHEBI:57856"/>
        <dbReference type="ChEBI" id="CHEBI:59789"/>
        <dbReference type="ChEBI" id="CHEBI:90596"/>
        <dbReference type="ChEBI" id="CHEBI:90598"/>
        <dbReference type="EC" id="2.1.1.77"/>
    </reaction>
</comment>
<evidence type="ECO:0000256" key="3">
    <source>
        <dbReference type="ARBA" id="ARBA00022490"/>
    </source>
</evidence>
<dbReference type="Proteomes" id="UP000000323">
    <property type="component" value="Chromosome 2"/>
</dbReference>
<organism evidence="8 9">
    <name type="scientific">Thermobaculum terrenum (strain ATCC BAA-798 / CCMEE 7001 / YNP1)</name>
    <dbReference type="NCBI Taxonomy" id="525904"/>
    <lineage>
        <taxon>Bacteria</taxon>
        <taxon>Bacillati</taxon>
        <taxon>Chloroflexota</taxon>
        <taxon>Chloroflexia</taxon>
        <taxon>Candidatus Thermobaculales</taxon>
        <taxon>Candidatus Thermobaculaceae</taxon>
        <taxon>Thermobaculum</taxon>
    </lineage>
</organism>
<sequence>MPAHPDQEDLVRQVMAAGVRDPRVLEALRRVPRAGFVPPYLVERAYYDEPLPIPHGQVTTQPSLVAKMIEALELKGSEKVLEVGTGYGFQTALLAYLSRCVWSMERWPDIAEVARANLARQGVGNAQVVVGDGTLGLPEHSPFDAILVSAAFPAVPPPLVEQLAVGGRLVQPIGPGGQEEVALFEQRPEGLVRRRTVIGAHFVRLYGRYGFPPERSGNGAR</sequence>
<dbReference type="GO" id="GO:0004719">
    <property type="term" value="F:protein-L-isoaspartate (D-aspartate) O-methyltransferase activity"/>
    <property type="evidence" value="ECO:0007669"/>
    <property type="project" value="UniProtKB-UniRule"/>
</dbReference>
<dbReference type="PANTHER" id="PTHR11579">
    <property type="entry name" value="PROTEIN-L-ISOASPARTATE O-METHYLTRANSFERASE"/>
    <property type="match status" value="1"/>
</dbReference>
<keyword evidence="5 7" id="KW-0808">Transferase</keyword>
<gene>
    <name evidence="7" type="primary">pcm</name>
    <name evidence="8" type="ordered locus">Tter_2585</name>
</gene>
<dbReference type="GO" id="GO:0005737">
    <property type="term" value="C:cytoplasm"/>
    <property type="evidence" value="ECO:0007669"/>
    <property type="project" value="UniProtKB-SubCell"/>
</dbReference>
<dbReference type="PROSITE" id="PS01279">
    <property type="entry name" value="PCMT"/>
    <property type="match status" value="1"/>
</dbReference>
<protein>
    <recommendedName>
        <fullName evidence="7">Protein-L-isoaspartate O-methyltransferase</fullName>
        <ecNumber evidence="7">2.1.1.77</ecNumber>
    </recommendedName>
    <alternativeName>
        <fullName evidence="7">L-isoaspartyl protein carboxyl methyltransferase</fullName>
    </alternativeName>
    <alternativeName>
        <fullName evidence="7">Protein L-isoaspartyl methyltransferase</fullName>
    </alternativeName>
    <alternativeName>
        <fullName evidence="7">Protein-beta-aspartate methyltransferase</fullName>
        <shortName evidence="7">PIMT</shortName>
    </alternativeName>
</protein>
<dbReference type="InterPro" id="IPR029063">
    <property type="entry name" value="SAM-dependent_MTases_sf"/>
</dbReference>
<evidence type="ECO:0000256" key="4">
    <source>
        <dbReference type="ARBA" id="ARBA00022603"/>
    </source>
</evidence>
<proteinExistence type="inferred from homology"/>
<dbReference type="EC" id="2.1.1.77" evidence="7"/>
<evidence type="ECO:0000256" key="5">
    <source>
        <dbReference type="ARBA" id="ARBA00022679"/>
    </source>
</evidence>
<comment type="similarity">
    <text evidence="2 7">Belongs to the methyltransferase superfamily. L-isoaspartyl/D-aspartyl protein methyltransferase family.</text>
</comment>
<dbReference type="SUPFAM" id="SSF53335">
    <property type="entry name" value="S-adenosyl-L-methionine-dependent methyltransferases"/>
    <property type="match status" value="1"/>
</dbReference>
<dbReference type="RefSeq" id="WP_012876505.1">
    <property type="nucleotide sequence ID" value="NC_013526.1"/>
</dbReference>
<evidence type="ECO:0000313" key="8">
    <source>
        <dbReference type="EMBL" id="ACZ43474.1"/>
    </source>
</evidence>
<dbReference type="AlphaFoldDB" id="D1CIA3"/>
<reference evidence="9" key="1">
    <citation type="journal article" date="2010" name="Stand. Genomic Sci.">
        <title>Complete genome sequence of 'Thermobaculum terrenum' type strain (YNP1).</title>
        <authorList>
            <person name="Kiss H."/>
            <person name="Cleland D."/>
            <person name="Lapidus A."/>
            <person name="Lucas S."/>
            <person name="Glavina Del Rio T."/>
            <person name="Nolan M."/>
            <person name="Tice H."/>
            <person name="Han C."/>
            <person name="Goodwin L."/>
            <person name="Pitluck S."/>
            <person name="Liolios K."/>
            <person name="Ivanova N."/>
            <person name="Mavromatis K."/>
            <person name="Ovchinnikova G."/>
            <person name="Pati A."/>
            <person name="Chen A."/>
            <person name="Palaniappan K."/>
            <person name="Land M."/>
            <person name="Hauser L."/>
            <person name="Chang Y."/>
            <person name="Jeffries C."/>
            <person name="Lu M."/>
            <person name="Brettin T."/>
            <person name="Detter J."/>
            <person name="Goker M."/>
            <person name="Tindall B."/>
            <person name="Beck B."/>
            <person name="McDermott T."/>
            <person name="Woyke T."/>
            <person name="Bristow J."/>
            <person name="Eisen J."/>
            <person name="Markowitz V."/>
            <person name="Hugenholtz P."/>
            <person name="Kyrpides N."/>
            <person name="Klenk H."/>
            <person name="Cheng J."/>
        </authorList>
    </citation>
    <scope>NUCLEOTIDE SEQUENCE [LARGE SCALE GENOMIC DNA]</scope>
    <source>
        <strain evidence="9">ATCC BAA-798 / YNP1</strain>
    </source>
</reference>
<dbReference type="STRING" id="525904.Tter_2585"/>
<dbReference type="HAMAP" id="MF_00090">
    <property type="entry name" value="PIMT"/>
    <property type="match status" value="1"/>
</dbReference>
<comment type="subcellular location">
    <subcellularLocation>
        <location evidence="1 7">Cytoplasm</location>
    </subcellularLocation>
</comment>
<dbReference type="InterPro" id="IPR000682">
    <property type="entry name" value="PCMT"/>
</dbReference>
<evidence type="ECO:0000256" key="6">
    <source>
        <dbReference type="ARBA" id="ARBA00022691"/>
    </source>
</evidence>
<evidence type="ECO:0000256" key="2">
    <source>
        <dbReference type="ARBA" id="ARBA00005369"/>
    </source>
</evidence>
<keyword evidence="3 7" id="KW-0963">Cytoplasm</keyword>
<dbReference type="CDD" id="cd02440">
    <property type="entry name" value="AdoMet_MTases"/>
    <property type="match status" value="1"/>
</dbReference>
<dbReference type="GO" id="GO:0030091">
    <property type="term" value="P:protein repair"/>
    <property type="evidence" value="ECO:0007669"/>
    <property type="project" value="UniProtKB-UniRule"/>
</dbReference>
<keyword evidence="9" id="KW-1185">Reference proteome</keyword>
<dbReference type="Pfam" id="PF01135">
    <property type="entry name" value="PCMT"/>
    <property type="match status" value="1"/>
</dbReference>
<evidence type="ECO:0000313" key="9">
    <source>
        <dbReference type="Proteomes" id="UP000000323"/>
    </source>
</evidence>
<dbReference type="HOGENOM" id="CLU_055432_2_0_0"/>
<dbReference type="GO" id="GO:0032259">
    <property type="term" value="P:methylation"/>
    <property type="evidence" value="ECO:0007669"/>
    <property type="project" value="UniProtKB-KW"/>
</dbReference>
<comment type="caution">
    <text evidence="7">Lacks conserved residue(s) required for the propagation of feature annotation.</text>
</comment>
<dbReference type="OrthoDB" id="4035289at2"/>
<name>D1CIA3_THET1</name>